<dbReference type="PIRSF" id="PIRSF001112">
    <property type="entry name" value="Epoxide_hydrolase"/>
    <property type="match status" value="1"/>
</dbReference>
<feature type="active site" description="Proton acceptor" evidence="3">
    <location>
        <position position="355"/>
    </location>
</feature>
<protein>
    <submittedName>
        <fullName evidence="5">Epoxide hydrolase-like protein</fullName>
    </submittedName>
</protein>
<dbReference type="PRINTS" id="PR00412">
    <property type="entry name" value="EPOXHYDRLASE"/>
</dbReference>
<dbReference type="OrthoDB" id="7130006at2759"/>
<dbReference type="Proteomes" id="UP000799764">
    <property type="component" value="Unassembled WGS sequence"/>
</dbReference>
<dbReference type="Gene3D" id="3.40.50.1820">
    <property type="entry name" value="alpha/beta hydrolase"/>
    <property type="match status" value="1"/>
</dbReference>
<dbReference type="Pfam" id="PF06441">
    <property type="entry name" value="EHN"/>
    <property type="match status" value="1"/>
</dbReference>
<comment type="similarity">
    <text evidence="1">Belongs to the peptidase S33 family.</text>
</comment>
<evidence type="ECO:0000256" key="1">
    <source>
        <dbReference type="ARBA" id="ARBA00010088"/>
    </source>
</evidence>
<evidence type="ECO:0000313" key="6">
    <source>
        <dbReference type="Proteomes" id="UP000799764"/>
    </source>
</evidence>
<dbReference type="PANTHER" id="PTHR21661:SF39">
    <property type="entry name" value="HYDROLASE, PUTATIVE (AFU_ORTHOLOGUE AFUA_3G08960)-RELATED"/>
    <property type="match status" value="1"/>
</dbReference>
<gene>
    <name evidence="5" type="ORF">P171DRAFT_350011</name>
</gene>
<reference evidence="5" key="1">
    <citation type="journal article" date="2020" name="Stud. Mycol.">
        <title>101 Dothideomycetes genomes: a test case for predicting lifestyles and emergence of pathogens.</title>
        <authorList>
            <person name="Haridas S."/>
            <person name="Albert R."/>
            <person name="Binder M."/>
            <person name="Bloem J."/>
            <person name="Labutti K."/>
            <person name="Salamov A."/>
            <person name="Andreopoulos B."/>
            <person name="Baker S."/>
            <person name="Barry K."/>
            <person name="Bills G."/>
            <person name="Bluhm B."/>
            <person name="Cannon C."/>
            <person name="Castanera R."/>
            <person name="Culley D."/>
            <person name="Daum C."/>
            <person name="Ezra D."/>
            <person name="Gonzalez J."/>
            <person name="Henrissat B."/>
            <person name="Kuo A."/>
            <person name="Liang C."/>
            <person name="Lipzen A."/>
            <person name="Lutzoni F."/>
            <person name="Magnuson J."/>
            <person name="Mondo S."/>
            <person name="Nolan M."/>
            <person name="Ohm R."/>
            <person name="Pangilinan J."/>
            <person name="Park H.-J."/>
            <person name="Ramirez L."/>
            <person name="Alfaro M."/>
            <person name="Sun H."/>
            <person name="Tritt A."/>
            <person name="Yoshinaga Y."/>
            <person name="Zwiers L.-H."/>
            <person name="Turgeon B."/>
            <person name="Goodwin S."/>
            <person name="Spatafora J."/>
            <person name="Crous P."/>
            <person name="Grigoriev I."/>
        </authorList>
    </citation>
    <scope>NUCLEOTIDE SEQUENCE</scope>
    <source>
        <strain evidence="5">CBS 690.94</strain>
    </source>
</reference>
<accession>A0A9P4PUN5</accession>
<dbReference type="InterPro" id="IPR029058">
    <property type="entry name" value="AB_hydrolase_fold"/>
</dbReference>
<dbReference type="AlphaFoldDB" id="A0A9P4PUN5"/>
<proteinExistence type="inferred from homology"/>
<sequence>MAYTPPSSARPFTLHVPDQDLSEWRQLLQLSRLGPKTFENTQTKDNLGITYDWLSSAKDHWLNKYDWRAQESHINSFPNYKTTIDEIDVHFVALFSQKKDATPILFMHGWPGSFIEFLPMLELLRKKFEGKELPYHIVIPSLPGYTLSSGGPLDREWTKKDSAAVMEKLMRGLGFDKYFVQGGDVGSFLCRIMADEYESVAGVHVNLYITPTEPEREKLNDIETKAYDRALEWRKRGTAYAQEHGTRPSTIGHVLSSNPLALLAWIGEKFLEWSDETPPLDAILTNVSLYYFTDSFPRSIYPYRRLSGSTPEPTPSLEKPTGYSFFPKELFPGIKYIIENETKLVSFNVHERGGHFAALERPADLWDDVEAFVTKVTENESKL</sequence>
<evidence type="ECO:0000313" key="5">
    <source>
        <dbReference type="EMBL" id="KAF2450600.1"/>
    </source>
</evidence>
<feature type="domain" description="Epoxide hydrolase N-terminal" evidence="4">
    <location>
        <begin position="10"/>
        <end position="117"/>
    </location>
</feature>
<dbReference type="EMBL" id="MU001493">
    <property type="protein sequence ID" value="KAF2450600.1"/>
    <property type="molecule type" value="Genomic_DNA"/>
</dbReference>
<dbReference type="InterPro" id="IPR016292">
    <property type="entry name" value="Epoxide_hydrolase"/>
</dbReference>
<dbReference type="PANTHER" id="PTHR21661">
    <property type="entry name" value="EPOXIDE HYDROLASE 1-RELATED"/>
    <property type="match status" value="1"/>
</dbReference>
<dbReference type="InterPro" id="IPR010497">
    <property type="entry name" value="Epoxide_hydro_N"/>
</dbReference>
<evidence type="ECO:0000256" key="2">
    <source>
        <dbReference type="ARBA" id="ARBA00022801"/>
    </source>
</evidence>
<dbReference type="GO" id="GO:0097176">
    <property type="term" value="P:epoxide metabolic process"/>
    <property type="evidence" value="ECO:0007669"/>
    <property type="project" value="TreeGrafter"/>
</dbReference>
<dbReference type="SUPFAM" id="SSF53474">
    <property type="entry name" value="alpha/beta-Hydrolases"/>
    <property type="match status" value="1"/>
</dbReference>
<keyword evidence="2 5" id="KW-0378">Hydrolase</keyword>
<keyword evidence="6" id="KW-1185">Reference proteome</keyword>
<name>A0A9P4PUN5_9PLEO</name>
<evidence type="ECO:0000259" key="4">
    <source>
        <dbReference type="Pfam" id="PF06441"/>
    </source>
</evidence>
<organism evidence="5 6">
    <name type="scientific">Karstenula rhodostoma CBS 690.94</name>
    <dbReference type="NCBI Taxonomy" id="1392251"/>
    <lineage>
        <taxon>Eukaryota</taxon>
        <taxon>Fungi</taxon>
        <taxon>Dikarya</taxon>
        <taxon>Ascomycota</taxon>
        <taxon>Pezizomycotina</taxon>
        <taxon>Dothideomycetes</taxon>
        <taxon>Pleosporomycetidae</taxon>
        <taxon>Pleosporales</taxon>
        <taxon>Massarineae</taxon>
        <taxon>Didymosphaeriaceae</taxon>
        <taxon>Karstenula</taxon>
    </lineage>
</organism>
<evidence type="ECO:0000256" key="3">
    <source>
        <dbReference type="PIRSR" id="PIRSR001112-1"/>
    </source>
</evidence>
<comment type="caution">
    <text evidence="5">The sequence shown here is derived from an EMBL/GenBank/DDBJ whole genome shotgun (WGS) entry which is preliminary data.</text>
</comment>
<dbReference type="InterPro" id="IPR000639">
    <property type="entry name" value="Epox_hydrolase-like"/>
</dbReference>
<feature type="active site" description="Proton donor" evidence="3">
    <location>
        <position position="303"/>
    </location>
</feature>
<dbReference type="GO" id="GO:0004301">
    <property type="term" value="F:epoxide hydrolase activity"/>
    <property type="evidence" value="ECO:0007669"/>
    <property type="project" value="TreeGrafter"/>
</dbReference>
<feature type="active site" description="Nucleophile" evidence="3">
    <location>
        <position position="184"/>
    </location>
</feature>